<feature type="non-terminal residue" evidence="1">
    <location>
        <position position="1"/>
    </location>
</feature>
<gene>
    <name evidence="1" type="ORF">P170DRAFT_322481</name>
</gene>
<dbReference type="AlphaFoldDB" id="A0A2I2GS73"/>
<dbReference type="Proteomes" id="UP000234275">
    <property type="component" value="Unassembled WGS sequence"/>
</dbReference>
<dbReference type="RefSeq" id="XP_024711030.1">
    <property type="nucleotide sequence ID" value="XM_024843322.1"/>
</dbReference>
<name>A0A2I2GS73_9EURO</name>
<dbReference type="STRING" id="1392250.A0A2I2GS73"/>
<comment type="caution">
    <text evidence="1">The sequence shown here is derived from an EMBL/GenBank/DDBJ whole genome shotgun (WGS) entry which is preliminary data.</text>
</comment>
<keyword evidence="2" id="KW-1185">Reference proteome</keyword>
<dbReference type="OrthoDB" id="2156052at2759"/>
<reference evidence="1 2" key="1">
    <citation type="submission" date="2016-12" db="EMBL/GenBank/DDBJ databases">
        <title>The genomes of Aspergillus section Nigri reveals drivers in fungal speciation.</title>
        <authorList>
            <consortium name="DOE Joint Genome Institute"/>
            <person name="Vesth T.C."/>
            <person name="Nybo J."/>
            <person name="Theobald S."/>
            <person name="Brandl J."/>
            <person name="Frisvad J.C."/>
            <person name="Nielsen K.F."/>
            <person name="Lyhne E.K."/>
            <person name="Kogle M.E."/>
            <person name="Kuo A."/>
            <person name="Riley R."/>
            <person name="Clum A."/>
            <person name="Nolan M."/>
            <person name="Lipzen A."/>
            <person name="Salamov A."/>
            <person name="Henrissat B."/>
            <person name="Wiebenga A."/>
            <person name="De Vries R.P."/>
            <person name="Grigoriev I.V."/>
            <person name="Mortensen U.H."/>
            <person name="Andersen M.R."/>
            <person name="Baker S.E."/>
        </authorList>
    </citation>
    <scope>NUCLEOTIDE SEQUENCE [LARGE SCALE GENOMIC DNA]</scope>
    <source>
        <strain evidence="1 2">IBT 23096</strain>
    </source>
</reference>
<accession>A0A2I2GS73</accession>
<evidence type="ECO:0000313" key="1">
    <source>
        <dbReference type="EMBL" id="PLB55728.1"/>
    </source>
</evidence>
<protein>
    <submittedName>
        <fullName evidence="1">Uncharacterized protein</fullName>
    </submittedName>
</protein>
<sequence length="68" mass="7812">DIWKMTETNQMCIDEAEQSVYNAQSLLCSALAQEYLFMIQQGVEYSYLTTGTALILLRVPDNDPRTLY</sequence>
<feature type="non-terminal residue" evidence="1">
    <location>
        <position position="68"/>
    </location>
</feature>
<organism evidence="1 2">
    <name type="scientific">Aspergillus steynii IBT 23096</name>
    <dbReference type="NCBI Taxonomy" id="1392250"/>
    <lineage>
        <taxon>Eukaryota</taxon>
        <taxon>Fungi</taxon>
        <taxon>Dikarya</taxon>
        <taxon>Ascomycota</taxon>
        <taxon>Pezizomycotina</taxon>
        <taxon>Eurotiomycetes</taxon>
        <taxon>Eurotiomycetidae</taxon>
        <taxon>Eurotiales</taxon>
        <taxon>Aspergillaceae</taxon>
        <taxon>Aspergillus</taxon>
        <taxon>Aspergillus subgen. Circumdati</taxon>
    </lineage>
</organism>
<dbReference type="VEuPathDB" id="FungiDB:P170DRAFT_322481"/>
<proteinExistence type="predicted"/>
<dbReference type="GeneID" id="36551022"/>
<evidence type="ECO:0000313" key="2">
    <source>
        <dbReference type="Proteomes" id="UP000234275"/>
    </source>
</evidence>
<dbReference type="EMBL" id="MSFO01000001">
    <property type="protein sequence ID" value="PLB55728.1"/>
    <property type="molecule type" value="Genomic_DNA"/>
</dbReference>